<feature type="region of interest" description="Disordered" evidence="1">
    <location>
        <begin position="23"/>
        <end position="45"/>
    </location>
</feature>
<evidence type="ECO:0000313" key="2">
    <source>
        <dbReference type="EMBL" id="PBK79393.1"/>
    </source>
</evidence>
<accession>A0A2H3CLX7</accession>
<dbReference type="OrthoDB" id="2634326at2759"/>
<dbReference type="InParanoid" id="A0A2H3CLX7"/>
<dbReference type="EMBL" id="KZ293779">
    <property type="protein sequence ID" value="PBK79398.1"/>
    <property type="molecule type" value="Genomic_DNA"/>
</dbReference>
<dbReference type="Proteomes" id="UP000217790">
    <property type="component" value="Unassembled WGS sequence"/>
</dbReference>
<proteinExistence type="predicted"/>
<keyword evidence="4" id="KW-1185">Reference proteome</keyword>
<name>A0A2H3CLX7_ARMGA</name>
<evidence type="ECO:0000256" key="1">
    <source>
        <dbReference type="SAM" id="MobiDB-lite"/>
    </source>
</evidence>
<dbReference type="EMBL" id="KZ293779">
    <property type="protein sequence ID" value="PBK79393.1"/>
    <property type="molecule type" value="Genomic_DNA"/>
</dbReference>
<reference evidence="4" key="1">
    <citation type="journal article" date="2017" name="Nat. Ecol. Evol.">
        <title>Genome expansion and lineage-specific genetic innovations in the forest pathogenic fungi Armillaria.</title>
        <authorList>
            <person name="Sipos G."/>
            <person name="Prasanna A.N."/>
            <person name="Walter M.C."/>
            <person name="O'Connor E."/>
            <person name="Balint B."/>
            <person name="Krizsan K."/>
            <person name="Kiss B."/>
            <person name="Hess J."/>
            <person name="Varga T."/>
            <person name="Slot J."/>
            <person name="Riley R."/>
            <person name="Boka B."/>
            <person name="Rigling D."/>
            <person name="Barry K."/>
            <person name="Lee J."/>
            <person name="Mihaltcheva S."/>
            <person name="LaButti K."/>
            <person name="Lipzen A."/>
            <person name="Waldron R."/>
            <person name="Moloney N.M."/>
            <person name="Sperisen C."/>
            <person name="Kredics L."/>
            <person name="Vagvoelgyi C."/>
            <person name="Patrignani A."/>
            <person name="Fitzpatrick D."/>
            <person name="Nagy I."/>
            <person name="Doyle S."/>
            <person name="Anderson J.B."/>
            <person name="Grigoriev I.V."/>
            <person name="Gueldener U."/>
            <person name="Muensterkoetter M."/>
            <person name="Nagy L.G."/>
        </authorList>
    </citation>
    <scope>NUCLEOTIDE SEQUENCE [LARGE SCALE GENOMIC DNA]</scope>
    <source>
        <strain evidence="4">Ar21-2</strain>
    </source>
</reference>
<gene>
    <name evidence="2" type="ORF">ARMGADRAFT_1040829</name>
    <name evidence="3" type="ORF">ARMGADRAFT_1040834</name>
</gene>
<evidence type="ECO:0000313" key="3">
    <source>
        <dbReference type="EMBL" id="PBK79398.1"/>
    </source>
</evidence>
<evidence type="ECO:0000313" key="4">
    <source>
        <dbReference type="Proteomes" id="UP000217790"/>
    </source>
</evidence>
<reference evidence="3" key="2">
    <citation type="journal article" date="2017" name="Nat. Ecol. Evol.">
        <title>Lineage-specific genetic innovations streamline the genomes of Armillaria species to pathogenesis.</title>
        <authorList>
            <consortium name="DOE Joint Genome Institute"/>
            <person name="Sipos G."/>
            <person name="Prasanna A.N."/>
            <person name="Walter M.C."/>
            <person name="O'Connor E."/>
            <person name="Balint B."/>
            <person name="Krizsan K."/>
            <person name="Kiss B."/>
            <person name="Hess J."/>
            <person name="Varga T."/>
            <person name="Slot J."/>
            <person name="Riley R."/>
            <person name="Boka B."/>
            <person name="Rigling D."/>
            <person name="Barry K."/>
            <person name="Lee J."/>
            <person name="Mihaltcheva S."/>
            <person name="LaButti K."/>
            <person name="Lipzen A."/>
            <person name="Waldron R."/>
            <person name="Moloney N.M."/>
            <person name="Sperisen C."/>
            <person name="Kredics L."/>
            <person name="Vagvolgyi C."/>
            <person name="Patrignani A."/>
            <person name="Fitzpatrick D."/>
            <person name="Nagy I."/>
            <person name="Doyle S."/>
            <person name="Anderson J."/>
            <person name="Grigoriev I.V."/>
            <person name="Guldener U."/>
            <person name="Munsterkotter M."/>
            <person name="Nagy L.G."/>
        </authorList>
    </citation>
    <scope>NUCLEOTIDE SEQUENCE [LARGE SCALE GENOMIC DNA]</scope>
    <source>
        <strain evidence="3">Ar21-2</strain>
    </source>
</reference>
<protein>
    <submittedName>
        <fullName evidence="3">Uncharacterized protein</fullName>
    </submittedName>
</protein>
<sequence length="163" mass="18054">MADLINWLHCHTTSSLLWLNPASTGSGGESEQEGSNKAHKHSGGIESNFSKKEKVCNSGREGWKNHNIMVEVMGTALQAVSAKTTLQVPLASLDQPFNVEKGCYLVWELCLYEVLLKMTPTFDSSIRIQYSSYSQKSPSSYPQCLDLAVVTLLLQFSKTDVKH</sequence>
<organism evidence="3 4">
    <name type="scientific">Armillaria gallica</name>
    <name type="common">Bulbous honey fungus</name>
    <name type="synonym">Armillaria bulbosa</name>
    <dbReference type="NCBI Taxonomy" id="47427"/>
    <lineage>
        <taxon>Eukaryota</taxon>
        <taxon>Fungi</taxon>
        <taxon>Dikarya</taxon>
        <taxon>Basidiomycota</taxon>
        <taxon>Agaricomycotina</taxon>
        <taxon>Agaricomycetes</taxon>
        <taxon>Agaricomycetidae</taxon>
        <taxon>Agaricales</taxon>
        <taxon>Marasmiineae</taxon>
        <taxon>Physalacriaceae</taxon>
        <taxon>Armillaria</taxon>
    </lineage>
</organism>
<dbReference type="AlphaFoldDB" id="A0A2H3CLX7"/>